<feature type="compositionally biased region" description="Polar residues" evidence="1">
    <location>
        <begin position="83"/>
        <end position="94"/>
    </location>
</feature>
<evidence type="ECO:0000313" key="3">
    <source>
        <dbReference type="EMBL" id="GES73250.1"/>
    </source>
</evidence>
<gene>
    <name evidence="3" type="ORF">RCL2_000079200</name>
    <name evidence="2" type="ORF">RclHR1_00900011</name>
</gene>
<evidence type="ECO:0000256" key="1">
    <source>
        <dbReference type="SAM" id="MobiDB-lite"/>
    </source>
</evidence>
<feature type="region of interest" description="Disordered" evidence="1">
    <location>
        <begin position="62"/>
        <end position="94"/>
    </location>
</feature>
<protein>
    <submittedName>
        <fullName evidence="2">Uncharacterized protein</fullName>
    </submittedName>
</protein>
<dbReference type="Proteomes" id="UP000247702">
    <property type="component" value="Unassembled WGS sequence"/>
</dbReference>
<dbReference type="AlphaFoldDB" id="A0A2Z6SDG5"/>
<evidence type="ECO:0000313" key="2">
    <source>
        <dbReference type="EMBL" id="GBC09625.1"/>
    </source>
</evidence>
<organism evidence="2 4">
    <name type="scientific">Rhizophagus clarus</name>
    <dbReference type="NCBI Taxonomy" id="94130"/>
    <lineage>
        <taxon>Eukaryota</taxon>
        <taxon>Fungi</taxon>
        <taxon>Fungi incertae sedis</taxon>
        <taxon>Mucoromycota</taxon>
        <taxon>Glomeromycotina</taxon>
        <taxon>Glomeromycetes</taxon>
        <taxon>Glomerales</taxon>
        <taxon>Glomeraceae</taxon>
        <taxon>Rhizophagus</taxon>
    </lineage>
</organism>
<name>A0A2Z6SDG5_9GLOM</name>
<sequence length="94" mass="11073">MDMEREGKGTKDYKSRITHFGISPEEWNRLAEEDEEATKMRQNLSGIKIKYDKINQECTTRMPYQKKPTNSIKERKIKGNRYIGQNSSQKSSKK</sequence>
<comment type="caution">
    <text evidence="2">The sequence shown here is derived from an EMBL/GenBank/DDBJ whole genome shotgun (WGS) entry which is preliminary data.</text>
</comment>
<dbReference type="EMBL" id="BEXD01004315">
    <property type="protein sequence ID" value="GBC09625.1"/>
    <property type="molecule type" value="Genomic_DNA"/>
</dbReference>
<evidence type="ECO:0000313" key="4">
    <source>
        <dbReference type="Proteomes" id="UP000247702"/>
    </source>
</evidence>
<reference evidence="2 4" key="1">
    <citation type="submission" date="2017-11" db="EMBL/GenBank/DDBJ databases">
        <title>The genome of Rhizophagus clarus HR1 reveals common genetic basis of auxotrophy among arbuscular mycorrhizal fungi.</title>
        <authorList>
            <person name="Kobayashi Y."/>
        </authorList>
    </citation>
    <scope>NUCLEOTIDE SEQUENCE [LARGE SCALE GENOMIC DNA]</scope>
    <source>
        <strain evidence="2 4">HR1</strain>
    </source>
</reference>
<proteinExistence type="predicted"/>
<dbReference type="Proteomes" id="UP000615446">
    <property type="component" value="Unassembled WGS sequence"/>
</dbReference>
<keyword evidence="4" id="KW-1185">Reference proteome</keyword>
<dbReference type="EMBL" id="BLAL01000005">
    <property type="protein sequence ID" value="GES73250.1"/>
    <property type="molecule type" value="Genomic_DNA"/>
</dbReference>
<reference evidence="3" key="2">
    <citation type="submission" date="2019-10" db="EMBL/GenBank/DDBJ databases">
        <title>Conservation and host-specific expression of non-tandemly repeated heterogenous ribosome RNA gene in arbuscular mycorrhizal fungi.</title>
        <authorList>
            <person name="Maeda T."/>
            <person name="Kobayashi Y."/>
            <person name="Nakagawa T."/>
            <person name="Ezawa T."/>
            <person name="Yamaguchi K."/>
            <person name="Bino T."/>
            <person name="Nishimoto Y."/>
            <person name="Shigenobu S."/>
            <person name="Kawaguchi M."/>
        </authorList>
    </citation>
    <scope>NUCLEOTIDE SEQUENCE</scope>
    <source>
        <strain evidence="3">HR1</strain>
    </source>
</reference>
<accession>A0A2Z6SDG5</accession>